<dbReference type="RefSeq" id="WP_015447753.1">
    <property type="nucleotide sequence ID" value="NC_020541.1"/>
</dbReference>
<evidence type="ECO:0000313" key="2">
    <source>
        <dbReference type="Proteomes" id="UP000011859"/>
    </source>
</evidence>
<dbReference type="Proteomes" id="UP000011859">
    <property type="component" value="Chromosome"/>
</dbReference>
<sequence>MLDRDEVRGFLTFLDTANHRELRERRKALEDMEGVLQCGSDSRKDVQFMLRMLREEQAARINVEWSSARRRSGQA</sequence>
<dbReference type="OrthoDB" id="9970998at2"/>
<dbReference type="KEGG" id="rhd:R2APBS1_1904"/>
<protein>
    <submittedName>
        <fullName evidence="1">Uncharacterized protein</fullName>
    </submittedName>
</protein>
<dbReference type="STRING" id="666685.R2APBS1_1904"/>
<dbReference type="EMBL" id="CP003470">
    <property type="protein sequence ID" value="AGG89028.1"/>
    <property type="molecule type" value="Genomic_DNA"/>
</dbReference>
<proteinExistence type="predicted"/>
<reference evidence="1 2" key="1">
    <citation type="submission" date="2012-04" db="EMBL/GenBank/DDBJ databases">
        <title>Complete genome of Rhodanobacter sp. 2APBS1.</title>
        <authorList>
            <consortium name="US DOE Joint Genome Institute"/>
            <person name="Huntemann M."/>
            <person name="Wei C.-L."/>
            <person name="Han J."/>
            <person name="Detter J.C."/>
            <person name="Han C."/>
            <person name="Tapia R."/>
            <person name="Munk A.C.C."/>
            <person name="Chen A."/>
            <person name="Krypides N."/>
            <person name="Mavromatis K."/>
            <person name="Markowitz V."/>
            <person name="Szeto E."/>
            <person name="Ivanova N."/>
            <person name="Mikhailova N."/>
            <person name="Ovchinnikova G."/>
            <person name="Pagani I."/>
            <person name="Pati A."/>
            <person name="Goodwin L."/>
            <person name="Peters L."/>
            <person name="Pitluck S."/>
            <person name="Woyke T."/>
            <person name="Prakash O."/>
            <person name="Elkins J."/>
            <person name="Brown S."/>
            <person name="Palumbo A."/>
            <person name="Hemme C."/>
            <person name="Zhou J."/>
            <person name="Watson D."/>
            <person name="Jardine P."/>
            <person name="Kostka J."/>
            <person name="Green S."/>
        </authorList>
    </citation>
    <scope>NUCLEOTIDE SEQUENCE [LARGE SCALE GENOMIC DNA]</scope>
    <source>
        <strain evidence="1 2">2APBS1</strain>
    </source>
</reference>
<evidence type="ECO:0000313" key="1">
    <source>
        <dbReference type="EMBL" id="AGG89028.1"/>
    </source>
</evidence>
<dbReference type="HOGENOM" id="CLU_2668636_0_0_6"/>
<dbReference type="AlphaFoldDB" id="M4NHB4"/>
<dbReference type="GeneID" id="72428638"/>
<accession>M4NHB4</accession>
<gene>
    <name evidence="1" type="ORF">R2APBS1_1904</name>
</gene>
<name>M4NHB4_9GAMM</name>
<organism evidence="1 2">
    <name type="scientific">Rhodanobacter denitrificans</name>
    <dbReference type="NCBI Taxonomy" id="666685"/>
    <lineage>
        <taxon>Bacteria</taxon>
        <taxon>Pseudomonadati</taxon>
        <taxon>Pseudomonadota</taxon>
        <taxon>Gammaproteobacteria</taxon>
        <taxon>Lysobacterales</taxon>
        <taxon>Rhodanobacteraceae</taxon>
        <taxon>Rhodanobacter</taxon>
    </lineage>
</organism>
<keyword evidence="2" id="KW-1185">Reference proteome</keyword>